<dbReference type="OrthoDB" id="337660at2759"/>
<dbReference type="Pfam" id="PF00022">
    <property type="entry name" value="Actin"/>
    <property type="match status" value="1"/>
</dbReference>
<dbReference type="InterPro" id="IPR043129">
    <property type="entry name" value="ATPase_NBD"/>
</dbReference>
<dbReference type="SMART" id="SM00268">
    <property type="entry name" value="ACTIN"/>
    <property type="match status" value="1"/>
</dbReference>
<dbReference type="AlphaFoldDB" id="A0A420Y7L9"/>
<evidence type="ECO:0000313" key="4">
    <source>
        <dbReference type="Proteomes" id="UP000275385"/>
    </source>
</evidence>
<feature type="region of interest" description="Disordered" evidence="2">
    <location>
        <begin position="446"/>
        <end position="480"/>
    </location>
</feature>
<dbReference type="Proteomes" id="UP000275385">
    <property type="component" value="Unassembled WGS sequence"/>
</dbReference>
<feature type="compositionally biased region" description="Polar residues" evidence="2">
    <location>
        <begin position="325"/>
        <end position="339"/>
    </location>
</feature>
<proteinExistence type="inferred from homology"/>
<dbReference type="PANTHER" id="PTHR11937">
    <property type="entry name" value="ACTIN"/>
    <property type="match status" value="1"/>
</dbReference>
<feature type="compositionally biased region" description="Low complexity" evidence="2">
    <location>
        <begin position="30"/>
        <end position="43"/>
    </location>
</feature>
<reference evidence="3 4" key="1">
    <citation type="submission" date="2018-08" db="EMBL/GenBank/DDBJ databases">
        <title>Draft genome of the lignicolous fungus Coniochaeta pulveracea.</title>
        <authorList>
            <person name="Borstlap C.J."/>
            <person name="De Witt R.N."/>
            <person name="Botha A."/>
            <person name="Volschenk H."/>
        </authorList>
    </citation>
    <scope>NUCLEOTIDE SEQUENCE [LARGE SCALE GENOMIC DNA]</scope>
    <source>
        <strain evidence="3 4">CAB683</strain>
    </source>
</reference>
<dbReference type="Gene3D" id="3.90.640.10">
    <property type="entry name" value="Actin, Chain A, domain 4"/>
    <property type="match status" value="1"/>
</dbReference>
<feature type="region of interest" description="Disordered" evidence="2">
    <location>
        <begin position="24"/>
        <end position="58"/>
    </location>
</feature>
<organism evidence="3 4">
    <name type="scientific">Coniochaeta pulveracea</name>
    <dbReference type="NCBI Taxonomy" id="177199"/>
    <lineage>
        <taxon>Eukaryota</taxon>
        <taxon>Fungi</taxon>
        <taxon>Dikarya</taxon>
        <taxon>Ascomycota</taxon>
        <taxon>Pezizomycotina</taxon>
        <taxon>Sordariomycetes</taxon>
        <taxon>Sordariomycetidae</taxon>
        <taxon>Coniochaetales</taxon>
        <taxon>Coniochaetaceae</taxon>
        <taxon>Coniochaeta</taxon>
    </lineage>
</organism>
<feature type="region of interest" description="Disordered" evidence="2">
    <location>
        <begin position="317"/>
        <end position="339"/>
    </location>
</feature>
<evidence type="ECO:0000256" key="1">
    <source>
        <dbReference type="RuleBase" id="RU000487"/>
    </source>
</evidence>
<keyword evidence="4" id="KW-1185">Reference proteome</keyword>
<accession>A0A420Y7L9</accession>
<dbReference type="Gene3D" id="3.30.420.40">
    <property type="match status" value="2"/>
</dbReference>
<evidence type="ECO:0000313" key="3">
    <source>
        <dbReference type="EMBL" id="RKU43862.1"/>
    </source>
</evidence>
<dbReference type="InterPro" id="IPR004000">
    <property type="entry name" value="Actin"/>
</dbReference>
<protein>
    <submittedName>
        <fullName evidence="3">Uncharacterized protein</fullName>
    </submittedName>
</protein>
<name>A0A420Y7L9_9PEZI</name>
<evidence type="ECO:0000256" key="2">
    <source>
        <dbReference type="SAM" id="MobiDB-lite"/>
    </source>
</evidence>
<dbReference type="EMBL" id="QVQW01000037">
    <property type="protein sequence ID" value="RKU43862.1"/>
    <property type="molecule type" value="Genomic_DNA"/>
</dbReference>
<dbReference type="SUPFAM" id="SSF53067">
    <property type="entry name" value="Actin-like ATPase domain"/>
    <property type="match status" value="2"/>
</dbReference>
<comment type="caution">
    <text evidence="3">The sequence shown here is derived from an EMBL/GenBank/DDBJ whole genome shotgun (WGS) entry which is preliminary data.</text>
</comment>
<gene>
    <name evidence="3" type="ORF">DL546_003859</name>
</gene>
<dbReference type="STRING" id="177199.A0A420Y7L9"/>
<sequence length="576" mass="63138">MLVKPTLTTARVMASETSLPHRTLAGIRSGSGTTASSGGTSTTIPHTPLRNVHSTFGSPSTIRAEDETIIVEIGTRSLRVGFAGDPVPRGVIAFSPEQSRRVGDFRAWESGYQDNWRKWTAPKDWGREYELWNYDVRNLDLDLVGDRIERALREAFTKYLLIDTKPRRMVAVLPSVVPLPLLSSMLDTLFRRFQSPGVSLLSAAVTATVAAGVRSALVVDLGYSETVVTAVYEYREVHCGRTVRGGRMLVEQMHQLLKQCVTEKDGRAYNDPTDKSEEFIASFDECEDLTSKLCWCKPAAKSQGSQQANKRLSILEEEDELEGARSTSQDTSESVEIPLSSTQPPAIIRPSFERLSEPCEHTFFDPQRQPNSFDDEELPVHLLIYRSLLQLPLDVRAVCMSRIIFTGGCSNVLGLRGRIFDEVSRLVMERGWTGVTGKVVDEQRANLRARSQVSGRPTEVGGETQERTSDAATAGQERDPVEEQLRKAAGESMPTVQGSLRCIESLGSWSGGSLVTQLKVPAIATVDRDLWLQQGAAGASRPGNVDVRSRQSMAAGGLIRGAAAGSNWTLGIWGVA</sequence>
<comment type="similarity">
    <text evidence="1">Belongs to the actin family.</text>
</comment>